<dbReference type="PANTHER" id="PTHR12526:SF630">
    <property type="entry name" value="GLYCOSYLTRANSFERASE"/>
    <property type="match status" value="1"/>
</dbReference>
<dbReference type="EMBL" id="UFVD01000001">
    <property type="protein sequence ID" value="SUX09829.1"/>
    <property type="molecule type" value="Genomic_DNA"/>
</dbReference>
<dbReference type="PANTHER" id="PTHR12526">
    <property type="entry name" value="GLYCOSYLTRANSFERASE"/>
    <property type="match status" value="1"/>
</dbReference>
<dbReference type="GO" id="GO:0016757">
    <property type="term" value="F:glycosyltransferase activity"/>
    <property type="evidence" value="ECO:0007669"/>
    <property type="project" value="InterPro"/>
</dbReference>
<evidence type="ECO:0000259" key="1">
    <source>
        <dbReference type="Pfam" id="PF00534"/>
    </source>
</evidence>
<name>A0A381DHN5_9BACT</name>
<dbReference type="SUPFAM" id="SSF53756">
    <property type="entry name" value="UDP-Glycosyltransferase/glycogen phosphorylase"/>
    <property type="match status" value="1"/>
</dbReference>
<dbReference type="STRING" id="32024.GCA_000788295_00145"/>
<sequence length="347" mass="39705">MKILFVIAALRNGGAERVLQVLANYFIKNSEVCIAILEKDDGLYKFDKSVKFINLNVYENSSKFDKYIKLRKCFKNENPDVIISFIDWTNVACAIANFGLNYKLIATEHNSHEFLQSKIFTFIRNVAYRRVDALTLLTKSDLNYYSKFVKNCVIMYNPFFADFPEISEKENIILSVARLEKVKGYDVFFDALSKTDKSLLKDYRILIAGDGSLRDVLEKKAKKLSLNIEFLGHITDIKEIYKKAKIFVLASYSEGLSNVLIESAFYECVRISSKTAGGVELIEDGKTGFLFDIGNSDELAKKLEMAILKEDLGKLIIKNTKATLENFKTENITKKWENLIENLVEKK</sequence>
<feature type="domain" description="Glycosyl transferase family 1" evidence="1">
    <location>
        <begin position="165"/>
        <end position="321"/>
    </location>
</feature>
<dbReference type="Pfam" id="PF00534">
    <property type="entry name" value="Glycos_transf_1"/>
    <property type="match status" value="1"/>
</dbReference>
<dbReference type="Pfam" id="PF13439">
    <property type="entry name" value="Glyco_transf_4"/>
    <property type="match status" value="1"/>
</dbReference>
<dbReference type="Gene3D" id="3.40.50.2000">
    <property type="entry name" value="Glycogen Phosphorylase B"/>
    <property type="match status" value="2"/>
</dbReference>
<dbReference type="Proteomes" id="UP000254920">
    <property type="component" value="Unassembled WGS sequence"/>
</dbReference>
<evidence type="ECO:0000313" key="3">
    <source>
        <dbReference type="EMBL" id="SUX09829.1"/>
    </source>
</evidence>
<evidence type="ECO:0000259" key="2">
    <source>
        <dbReference type="Pfam" id="PF13439"/>
    </source>
</evidence>
<dbReference type="GeneID" id="93090666"/>
<dbReference type="InterPro" id="IPR028098">
    <property type="entry name" value="Glyco_trans_4-like_N"/>
</dbReference>
<keyword evidence="4" id="KW-1185">Reference proteome</keyword>
<proteinExistence type="predicted"/>
<evidence type="ECO:0000313" key="4">
    <source>
        <dbReference type="Proteomes" id="UP000254920"/>
    </source>
</evidence>
<protein>
    <submittedName>
        <fullName evidence="3">General glycosylation pathway protein</fullName>
    </submittedName>
</protein>
<accession>A0A381DHN5</accession>
<dbReference type="AlphaFoldDB" id="A0A381DHN5"/>
<organism evidence="3 4">
    <name type="scientific">Campylobacter sputorum subsp. sputorum</name>
    <dbReference type="NCBI Taxonomy" id="32024"/>
    <lineage>
        <taxon>Bacteria</taxon>
        <taxon>Pseudomonadati</taxon>
        <taxon>Campylobacterota</taxon>
        <taxon>Epsilonproteobacteria</taxon>
        <taxon>Campylobacterales</taxon>
        <taxon>Campylobacteraceae</taxon>
        <taxon>Campylobacter</taxon>
    </lineage>
</organism>
<reference evidence="3 4" key="1">
    <citation type="submission" date="2018-06" db="EMBL/GenBank/DDBJ databases">
        <authorList>
            <consortium name="Pathogen Informatics"/>
            <person name="Doyle S."/>
        </authorList>
    </citation>
    <scope>NUCLEOTIDE SEQUENCE [LARGE SCALE GENOMIC DNA]</scope>
    <source>
        <strain evidence="3 4">NCTC12475</strain>
    </source>
</reference>
<feature type="domain" description="Glycosyltransferase subfamily 4-like N-terminal" evidence="2">
    <location>
        <begin position="13"/>
        <end position="147"/>
    </location>
</feature>
<dbReference type="OrthoDB" id="9775208at2"/>
<dbReference type="RefSeq" id="WP_089182493.1">
    <property type="nucleotide sequence ID" value="NZ_CP043427.1"/>
</dbReference>
<gene>
    <name evidence="3" type="ORF">NCTC12475_00217</name>
</gene>
<dbReference type="InterPro" id="IPR001296">
    <property type="entry name" value="Glyco_trans_1"/>
</dbReference>